<evidence type="ECO:0000313" key="7">
    <source>
        <dbReference type="Proteomes" id="UP000651057"/>
    </source>
</evidence>
<dbReference type="CDD" id="cd00616">
    <property type="entry name" value="AHBA_syn"/>
    <property type="match status" value="1"/>
</dbReference>
<dbReference type="PIRSF" id="PIRSF000390">
    <property type="entry name" value="PLP_StrS"/>
    <property type="match status" value="1"/>
</dbReference>
<comment type="similarity">
    <text evidence="2 5">Belongs to the DegT/DnrJ/EryC1 family.</text>
</comment>
<keyword evidence="1 4" id="KW-0663">Pyridoxal phosphate</keyword>
<evidence type="ECO:0000256" key="4">
    <source>
        <dbReference type="PIRSR" id="PIRSR000390-2"/>
    </source>
</evidence>
<organism evidence="6 7">
    <name type="scientific">Aquimarina mytili</name>
    <dbReference type="NCBI Taxonomy" id="874423"/>
    <lineage>
        <taxon>Bacteria</taxon>
        <taxon>Pseudomonadati</taxon>
        <taxon>Bacteroidota</taxon>
        <taxon>Flavobacteriia</taxon>
        <taxon>Flavobacteriales</taxon>
        <taxon>Flavobacteriaceae</taxon>
        <taxon>Aquimarina</taxon>
    </lineage>
</organism>
<dbReference type="PANTHER" id="PTHR30244:SF36">
    <property type="entry name" value="3-OXO-GLUCOSE-6-PHOSPHATE:GLUTAMATE AMINOTRANSFERASE"/>
    <property type="match status" value="1"/>
</dbReference>
<dbReference type="Gene3D" id="3.40.640.10">
    <property type="entry name" value="Type I PLP-dependent aspartate aminotransferase-like (Major domain)"/>
    <property type="match status" value="1"/>
</dbReference>
<dbReference type="GO" id="GO:0000271">
    <property type="term" value="P:polysaccharide biosynthetic process"/>
    <property type="evidence" value="ECO:0007669"/>
    <property type="project" value="TreeGrafter"/>
</dbReference>
<evidence type="ECO:0000256" key="2">
    <source>
        <dbReference type="ARBA" id="ARBA00037999"/>
    </source>
</evidence>
<dbReference type="Proteomes" id="UP000651057">
    <property type="component" value="Unassembled WGS sequence"/>
</dbReference>
<dbReference type="InterPro" id="IPR015422">
    <property type="entry name" value="PyrdxlP-dep_Trfase_small"/>
</dbReference>
<dbReference type="AlphaFoldDB" id="A0A936ZTZ7"/>
<feature type="modified residue" description="N6-(pyridoxal phosphate)lysine" evidence="4">
    <location>
        <position position="185"/>
    </location>
</feature>
<keyword evidence="7" id="KW-1185">Reference proteome</keyword>
<protein>
    <submittedName>
        <fullName evidence="6">DegT/DnrJ/EryC1/StrS family aminotransferase</fullName>
    </submittedName>
</protein>
<dbReference type="EMBL" id="JAERQJ010000005">
    <property type="protein sequence ID" value="MBL0684663.1"/>
    <property type="molecule type" value="Genomic_DNA"/>
</dbReference>
<gene>
    <name evidence="6" type="ORF">JJQ60_14120</name>
</gene>
<feature type="active site" description="Proton acceptor" evidence="3">
    <location>
        <position position="185"/>
    </location>
</feature>
<dbReference type="InterPro" id="IPR000653">
    <property type="entry name" value="DegT/StrS_aminotransferase"/>
</dbReference>
<name>A0A936ZTZ7_9FLAO</name>
<evidence type="ECO:0000256" key="1">
    <source>
        <dbReference type="ARBA" id="ARBA00022898"/>
    </source>
</evidence>
<proteinExistence type="inferred from homology"/>
<keyword evidence="6" id="KW-0808">Transferase</keyword>
<accession>A0A936ZTZ7</accession>
<sequence>MIKFLDLQHQYKTIKNDIDVAIQNIISSSAFIGGEEIKKLEQNFASFQNAKHCIGVANGTDAIEIAIEALELPPNSEIIVPANSFIASSEAVTRSGHKVVFCDCNLENYTVSIGSLEEVITKKTKAIIAVHLYGHPCDMGALLEIAQKHDLKIIEDCAQAHGAEYKGKRVGAIGDIGTFSFYPGKNLGAYGDAGAIVTNDEELAIKCKMIANHGRIEKYNHVFEGRNSRLDNLQAAILNVKLNHLENWTNHRIKIADFYLEHLKDVPQIVLPKRSEWARQVYHLFVIRTNKREELKSYLSEQNIQTGIHYPIALPKLKAYDYLGKAEADFNANNTDKMLLSLPIGEHLSLEAVEIVVAAIKNFFK</sequence>
<dbReference type="SUPFAM" id="SSF53383">
    <property type="entry name" value="PLP-dependent transferases"/>
    <property type="match status" value="1"/>
</dbReference>
<dbReference type="RefSeq" id="WP_201921320.1">
    <property type="nucleotide sequence ID" value="NZ_BAABAX010000031.1"/>
</dbReference>
<dbReference type="GO" id="GO:0030170">
    <property type="term" value="F:pyridoxal phosphate binding"/>
    <property type="evidence" value="ECO:0007669"/>
    <property type="project" value="TreeGrafter"/>
</dbReference>
<evidence type="ECO:0000256" key="5">
    <source>
        <dbReference type="RuleBase" id="RU004508"/>
    </source>
</evidence>
<keyword evidence="6" id="KW-0032">Aminotransferase</keyword>
<evidence type="ECO:0000256" key="3">
    <source>
        <dbReference type="PIRSR" id="PIRSR000390-1"/>
    </source>
</evidence>
<dbReference type="Gene3D" id="3.90.1150.10">
    <property type="entry name" value="Aspartate Aminotransferase, domain 1"/>
    <property type="match status" value="1"/>
</dbReference>
<dbReference type="Pfam" id="PF01041">
    <property type="entry name" value="DegT_DnrJ_EryC1"/>
    <property type="match status" value="1"/>
</dbReference>
<evidence type="ECO:0000313" key="6">
    <source>
        <dbReference type="EMBL" id="MBL0684663.1"/>
    </source>
</evidence>
<reference evidence="6" key="1">
    <citation type="submission" date="2021-01" db="EMBL/GenBank/DDBJ databases">
        <authorList>
            <person name="Zhong Y.L."/>
        </authorList>
    </citation>
    <scope>NUCLEOTIDE SEQUENCE</scope>
    <source>
        <strain evidence="6">KCTC 23302</strain>
    </source>
</reference>
<comment type="caution">
    <text evidence="6">The sequence shown here is derived from an EMBL/GenBank/DDBJ whole genome shotgun (WGS) entry which is preliminary data.</text>
</comment>
<dbReference type="GO" id="GO:0008483">
    <property type="term" value="F:transaminase activity"/>
    <property type="evidence" value="ECO:0007669"/>
    <property type="project" value="UniProtKB-KW"/>
</dbReference>
<dbReference type="PANTHER" id="PTHR30244">
    <property type="entry name" value="TRANSAMINASE"/>
    <property type="match status" value="1"/>
</dbReference>
<dbReference type="InterPro" id="IPR015421">
    <property type="entry name" value="PyrdxlP-dep_Trfase_major"/>
</dbReference>
<dbReference type="InterPro" id="IPR015424">
    <property type="entry name" value="PyrdxlP-dep_Trfase"/>
</dbReference>